<evidence type="ECO:0000313" key="8">
    <source>
        <dbReference type="EMBL" id="KAK9887776.1"/>
    </source>
</evidence>
<dbReference type="InterPro" id="IPR000889">
    <property type="entry name" value="Glutathione_peroxidase"/>
</dbReference>
<dbReference type="CDD" id="cd00340">
    <property type="entry name" value="GSH_Peroxidase"/>
    <property type="match status" value="1"/>
</dbReference>
<sequence length="226" mass="25510">MAPTTRSGVKPKTETERKSPKIIKKKPKTDKKVTEKKTPTKNGKAKKEENVEDVEIEESPNTAKSIYEFTVKDIDGNEVSLDKYKGHVCIIVNVASRCGHTKSNYEQFVELYDKYADSKGIRILAFPCNQFGSQESGSCEKIKSFAENKGVKFDMFDKINVNGKNADPLWVYLKDTLPEVTSGKATGKDIKWNFTKFIINKEGIPVERYASSTKPLTLVDSLEKLW</sequence>
<organism evidence="8 9">
    <name type="scientific">Henosepilachna vigintioctopunctata</name>
    <dbReference type="NCBI Taxonomy" id="420089"/>
    <lineage>
        <taxon>Eukaryota</taxon>
        <taxon>Metazoa</taxon>
        <taxon>Ecdysozoa</taxon>
        <taxon>Arthropoda</taxon>
        <taxon>Hexapoda</taxon>
        <taxon>Insecta</taxon>
        <taxon>Pterygota</taxon>
        <taxon>Neoptera</taxon>
        <taxon>Endopterygota</taxon>
        <taxon>Coleoptera</taxon>
        <taxon>Polyphaga</taxon>
        <taxon>Cucujiformia</taxon>
        <taxon>Coccinelloidea</taxon>
        <taxon>Coccinellidae</taxon>
        <taxon>Epilachninae</taxon>
        <taxon>Epilachnini</taxon>
        <taxon>Henosepilachna</taxon>
    </lineage>
</organism>
<comment type="similarity">
    <text evidence="1 5">Belongs to the glutathione peroxidase family.</text>
</comment>
<feature type="region of interest" description="Disordered" evidence="6">
    <location>
        <begin position="1"/>
        <end position="57"/>
    </location>
</feature>
<evidence type="ECO:0000256" key="3">
    <source>
        <dbReference type="ARBA" id="ARBA00022933"/>
    </source>
</evidence>
<dbReference type="GO" id="GO:0006979">
    <property type="term" value="P:response to oxidative stress"/>
    <property type="evidence" value="ECO:0007669"/>
    <property type="project" value="InterPro"/>
</dbReference>
<keyword evidence="4 5" id="KW-0560">Oxidoreductase</keyword>
<keyword evidence="2 5" id="KW-0575">Peroxidase</keyword>
<keyword evidence="3" id="KW-0712">Selenocysteine</keyword>
<dbReference type="SUPFAM" id="SSF52833">
    <property type="entry name" value="Thioredoxin-like"/>
    <property type="match status" value="1"/>
</dbReference>
<dbReference type="InterPro" id="IPR029759">
    <property type="entry name" value="GPX_AS"/>
</dbReference>
<evidence type="ECO:0000259" key="7">
    <source>
        <dbReference type="PROSITE" id="PS51352"/>
    </source>
</evidence>
<dbReference type="Pfam" id="PF00255">
    <property type="entry name" value="GSHPx"/>
    <property type="match status" value="1"/>
</dbReference>
<feature type="domain" description="Thioredoxin" evidence="7">
    <location>
        <begin position="60"/>
        <end position="226"/>
    </location>
</feature>
<dbReference type="InterPro" id="IPR013766">
    <property type="entry name" value="Thioredoxin_domain"/>
</dbReference>
<accession>A0AAW1V6F8</accession>
<keyword evidence="9" id="KW-1185">Reference proteome</keyword>
<evidence type="ECO:0000256" key="2">
    <source>
        <dbReference type="ARBA" id="ARBA00022559"/>
    </source>
</evidence>
<dbReference type="PROSITE" id="PS00763">
    <property type="entry name" value="GLUTATHIONE_PEROXID_2"/>
    <property type="match status" value="1"/>
</dbReference>
<dbReference type="Proteomes" id="UP001431783">
    <property type="component" value="Unassembled WGS sequence"/>
</dbReference>
<proteinExistence type="inferred from homology"/>
<dbReference type="PROSITE" id="PS51352">
    <property type="entry name" value="THIOREDOXIN_2"/>
    <property type="match status" value="1"/>
</dbReference>
<dbReference type="AlphaFoldDB" id="A0AAW1V6F8"/>
<dbReference type="InterPro" id="IPR036249">
    <property type="entry name" value="Thioredoxin-like_sf"/>
</dbReference>
<dbReference type="InterPro" id="IPR029760">
    <property type="entry name" value="GPX_CS"/>
</dbReference>
<evidence type="ECO:0000256" key="5">
    <source>
        <dbReference type="RuleBase" id="RU000499"/>
    </source>
</evidence>
<evidence type="ECO:0000256" key="1">
    <source>
        <dbReference type="ARBA" id="ARBA00006926"/>
    </source>
</evidence>
<evidence type="ECO:0000256" key="6">
    <source>
        <dbReference type="SAM" id="MobiDB-lite"/>
    </source>
</evidence>
<dbReference type="PRINTS" id="PR01011">
    <property type="entry name" value="GLUTPROXDASE"/>
</dbReference>
<dbReference type="GO" id="GO:0004601">
    <property type="term" value="F:peroxidase activity"/>
    <property type="evidence" value="ECO:0007669"/>
    <property type="project" value="UniProtKB-KW"/>
</dbReference>
<dbReference type="Gene3D" id="3.40.30.10">
    <property type="entry name" value="Glutaredoxin"/>
    <property type="match status" value="1"/>
</dbReference>
<evidence type="ECO:0000256" key="4">
    <source>
        <dbReference type="ARBA" id="ARBA00023002"/>
    </source>
</evidence>
<comment type="caution">
    <text evidence="8">The sequence shown here is derived from an EMBL/GenBank/DDBJ whole genome shotgun (WGS) entry which is preliminary data.</text>
</comment>
<dbReference type="PANTHER" id="PTHR11592">
    <property type="entry name" value="GLUTATHIONE PEROXIDASE"/>
    <property type="match status" value="1"/>
</dbReference>
<dbReference type="FunFam" id="3.40.30.10:FF:000025">
    <property type="entry name" value="Glutathione peroxidase"/>
    <property type="match status" value="1"/>
</dbReference>
<name>A0AAW1V6F8_9CUCU</name>
<dbReference type="PANTHER" id="PTHR11592:SF134">
    <property type="entry name" value="PHOSPHOLIPID HYDROPEROXIDE GLUTATHIONE PEROXIDASE"/>
    <property type="match status" value="1"/>
</dbReference>
<dbReference type="EMBL" id="JARQZJ010000121">
    <property type="protein sequence ID" value="KAK9887776.1"/>
    <property type="molecule type" value="Genomic_DNA"/>
</dbReference>
<feature type="compositionally biased region" description="Basic residues" evidence="6">
    <location>
        <begin position="20"/>
        <end position="29"/>
    </location>
</feature>
<dbReference type="PROSITE" id="PS00460">
    <property type="entry name" value="GLUTATHIONE_PEROXID_1"/>
    <property type="match status" value="1"/>
</dbReference>
<dbReference type="PROSITE" id="PS51355">
    <property type="entry name" value="GLUTATHIONE_PEROXID_3"/>
    <property type="match status" value="1"/>
</dbReference>
<reference evidence="8 9" key="1">
    <citation type="submission" date="2023-03" db="EMBL/GenBank/DDBJ databases">
        <title>Genome insight into feeding habits of ladybird beetles.</title>
        <authorList>
            <person name="Li H.-S."/>
            <person name="Huang Y.-H."/>
            <person name="Pang H."/>
        </authorList>
    </citation>
    <scope>NUCLEOTIDE SEQUENCE [LARGE SCALE GENOMIC DNA]</scope>
    <source>
        <strain evidence="8">SYSU_2023b</strain>
        <tissue evidence="8">Whole body</tissue>
    </source>
</reference>
<evidence type="ECO:0000313" key="9">
    <source>
        <dbReference type="Proteomes" id="UP001431783"/>
    </source>
</evidence>
<gene>
    <name evidence="8" type="ORF">WA026_000091</name>
</gene>
<protein>
    <recommendedName>
        <fullName evidence="5">Glutathione peroxidase</fullName>
    </recommendedName>
</protein>